<dbReference type="InterPro" id="IPR003439">
    <property type="entry name" value="ABC_transporter-like_ATP-bd"/>
</dbReference>
<dbReference type="GO" id="GO:0015192">
    <property type="term" value="F:L-phenylalanine transmembrane transporter activity"/>
    <property type="evidence" value="ECO:0007669"/>
    <property type="project" value="TreeGrafter"/>
</dbReference>
<evidence type="ECO:0000259" key="4">
    <source>
        <dbReference type="PROSITE" id="PS50893"/>
    </source>
</evidence>
<dbReference type="SMART" id="SM00382">
    <property type="entry name" value="AAA"/>
    <property type="match status" value="1"/>
</dbReference>
<dbReference type="GO" id="GO:0005304">
    <property type="term" value="F:L-valine transmembrane transporter activity"/>
    <property type="evidence" value="ECO:0007669"/>
    <property type="project" value="TreeGrafter"/>
</dbReference>
<dbReference type="GO" id="GO:0005886">
    <property type="term" value="C:plasma membrane"/>
    <property type="evidence" value="ECO:0007669"/>
    <property type="project" value="TreeGrafter"/>
</dbReference>
<dbReference type="AlphaFoldDB" id="A0A1M6M0Z7"/>
<name>A0A1M6M0Z7_9FIRM</name>
<dbReference type="InterPro" id="IPR003593">
    <property type="entry name" value="AAA+_ATPase"/>
</dbReference>
<dbReference type="GO" id="GO:1903806">
    <property type="term" value="P:L-isoleucine import across plasma membrane"/>
    <property type="evidence" value="ECO:0007669"/>
    <property type="project" value="TreeGrafter"/>
</dbReference>
<feature type="domain" description="ABC transporter" evidence="4">
    <location>
        <begin position="10"/>
        <end position="257"/>
    </location>
</feature>
<dbReference type="PANTHER" id="PTHR45772:SF7">
    <property type="entry name" value="AMINO ACID ABC TRANSPORTER ATP-BINDING PROTEIN"/>
    <property type="match status" value="1"/>
</dbReference>
<keyword evidence="2" id="KW-0547">Nucleotide-binding</keyword>
<dbReference type="GO" id="GO:0005524">
    <property type="term" value="F:ATP binding"/>
    <property type="evidence" value="ECO:0007669"/>
    <property type="project" value="UniProtKB-KW"/>
</dbReference>
<evidence type="ECO:0000313" key="5">
    <source>
        <dbReference type="EMBL" id="SHJ77151.1"/>
    </source>
</evidence>
<dbReference type="InterPro" id="IPR032823">
    <property type="entry name" value="BCA_ABC_TP_C"/>
</dbReference>
<dbReference type="Gene3D" id="3.40.50.300">
    <property type="entry name" value="P-loop containing nucleotide triphosphate hydrolases"/>
    <property type="match status" value="1"/>
</dbReference>
<organism evidence="5 6">
    <name type="scientific">Dethiosulfatibacter aminovorans DSM 17477</name>
    <dbReference type="NCBI Taxonomy" id="1121476"/>
    <lineage>
        <taxon>Bacteria</taxon>
        <taxon>Bacillati</taxon>
        <taxon>Bacillota</taxon>
        <taxon>Tissierellia</taxon>
        <taxon>Dethiosulfatibacter</taxon>
    </lineage>
</organism>
<dbReference type="STRING" id="1121476.SAMN02745751_03327"/>
<dbReference type="GO" id="GO:0015188">
    <property type="term" value="F:L-isoleucine transmembrane transporter activity"/>
    <property type="evidence" value="ECO:0007669"/>
    <property type="project" value="TreeGrafter"/>
</dbReference>
<dbReference type="Pfam" id="PF12399">
    <property type="entry name" value="BCA_ABC_TP_C"/>
    <property type="match status" value="1"/>
</dbReference>
<dbReference type="InterPro" id="IPR051120">
    <property type="entry name" value="ABC_AA/LPS_Transport"/>
</dbReference>
<evidence type="ECO:0000313" key="6">
    <source>
        <dbReference type="Proteomes" id="UP000184052"/>
    </source>
</evidence>
<proteinExistence type="predicted"/>
<dbReference type="GO" id="GO:0042941">
    <property type="term" value="P:D-alanine transmembrane transport"/>
    <property type="evidence" value="ECO:0007669"/>
    <property type="project" value="TreeGrafter"/>
</dbReference>
<dbReference type="Proteomes" id="UP000184052">
    <property type="component" value="Unassembled WGS sequence"/>
</dbReference>
<dbReference type="GO" id="GO:0016887">
    <property type="term" value="F:ATP hydrolysis activity"/>
    <property type="evidence" value="ECO:0007669"/>
    <property type="project" value="InterPro"/>
</dbReference>
<evidence type="ECO:0000256" key="1">
    <source>
        <dbReference type="ARBA" id="ARBA00022448"/>
    </source>
</evidence>
<dbReference type="OrthoDB" id="9805514at2"/>
<dbReference type="GO" id="GO:1903805">
    <property type="term" value="P:L-valine import across plasma membrane"/>
    <property type="evidence" value="ECO:0007669"/>
    <property type="project" value="TreeGrafter"/>
</dbReference>
<accession>A0A1M6M0Z7</accession>
<evidence type="ECO:0000256" key="3">
    <source>
        <dbReference type="ARBA" id="ARBA00022840"/>
    </source>
</evidence>
<dbReference type="RefSeq" id="WP_073050687.1">
    <property type="nucleotide sequence ID" value="NZ_FQZL01000036.1"/>
</dbReference>
<sequence length="263" mass="29470">MKTVENKTLLEVKNLSMNFGGLKAVDDVNFVVKKGEIISIIGPNGAGKTTIFNLLTGIYSDFGGKIIFEGREIQGKTPQEIVMAGIARTFQNIRLFKEMRVIENVLTGTHTNTHYNFLDLIFRTRKFRKIEAEKTQKAIDILDSIGLKDKMSDYSVNLPYGDQRKLEIARAIATNAKIILLDEPAAGMNPQESEYLLDFIKSLVGRGYTILLIEHDMSVVMNISDRIYVIDHGKKIAEGLPTEIANNKQVIEAYLGKEEEDVA</sequence>
<keyword evidence="3 5" id="KW-0067">ATP-binding</keyword>
<dbReference type="EMBL" id="FQZL01000036">
    <property type="protein sequence ID" value="SHJ77151.1"/>
    <property type="molecule type" value="Genomic_DNA"/>
</dbReference>
<dbReference type="PROSITE" id="PS50893">
    <property type="entry name" value="ABC_TRANSPORTER_2"/>
    <property type="match status" value="1"/>
</dbReference>
<gene>
    <name evidence="5" type="ORF">SAMN02745751_03327</name>
</gene>
<protein>
    <submittedName>
        <fullName evidence="5">Amino acid/amide ABC transporter ATP-binding protein 1, HAAT family</fullName>
    </submittedName>
</protein>
<keyword evidence="6" id="KW-1185">Reference proteome</keyword>
<dbReference type="GO" id="GO:0015808">
    <property type="term" value="P:L-alanine transport"/>
    <property type="evidence" value="ECO:0007669"/>
    <property type="project" value="TreeGrafter"/>
</dbReference>
<dbReference type="SUPFAM" id="SSF52540">
    <property type="entry name" value="P-loop containing nucleoside triphosphate hydrolases"/>
    <property type="match status" value="1"/>
</dbReference>
<keyword evidence="1" id="KW-0813">Transport</keyword>
<evidence type="ECO:0000256" key="2">
    <source>
        <dbReference type="ARBA" id="ARBA00022741"/>
    </source>
</evidence>
<dbReference type="CDD" id="cd03219">
    <property type="entry name" value="ABC_Mj1267_LivG_branched"/>
    <property type="match status" value="1"/>
</dbReference>
<reference evidence="5 6" key="1">
    <citation type="submission" date="2016-11" db="EMBL/GenBank/DDBJ databases">
        <authorList>
            <person name="Jaros S."/>
            <person name="Januszkiewicz K."/>
            <person name="Wedrychowicz H."/>
        </authorList>
    </citation>
    <scope>NUCLEOTIDE SEQUENCE [LARGE SCALE GENOMIC DNA]</scope>
    <source>
        <strain evidence="5 6">DSM 17477</strain>
    </source>
</reference>
<dbReference type="PANTHER" id="PTHR45772">
    <property type="entry name" value="CONSERVED COMPONENT OF ABC TRANSPORTER FOR NATURAL AMINO ACIDS-RELATED"/>
    <property type="match status" value="1"/>
</dbReference>
<dbReference type="Pfam" id="PF00005">
    <property type="entry name" value="ABC_tran"/>
    <property type="match status" value="1"/>
</dbReference>
<dbReference type="InterPro" id="IPR027417">
    <property type="entry name" value="P-loop_NTPase"/>
</dbReference>
<dbReference type="FunFam" id="3.40.50.300:FF:000421">
    <property type="entry name" value="Branched-chain amino acid ABC transporter ATP-binding protein"/>
    <property type="match status" value="1"/>
</dbReference>